<dbReference type="AlphaFoldDB" id="A0A9X7GY55"/>
<evidence type="ECO:0000313" key="2">
    <source>
        <dbReference type="Proteomes" id="UP000224203"/>
    </source>
</evidence>
<name>A0A9X7GY55_BACCE</name>
<comment type="caution">
    <text evidence="1">The sequence shown here is derived from an EMBL/GenBank/DDBJ whole genome shotgun (WGS) entry which is preliminary data.</text>
</comment>
<proteinExistence type="predicted"/>
<organism evidence="1 2">
    <name type="scientific">Bacillus cereus</name>
    <dbReference type="NCBI Taxonomy" id="1396"/>
    <lineage>
        <taxon>Bacteria</taxon>
        <taxon>Bacillati</taxon>
        <taxon>Bacillota</taxon>
        <taxon>Bacilli</taxon>
        <taxon>Bacillales</taxon>
        <taxon>Bacillaceae</taxon>
        <taxon>Bacillus</taxon>
        <taxon>Bacillus cereus group</taxon>
    </lineage>
</organism>
<evidence type="ECO:0000313" key="1">
    <source>
        <dbReference type="EMBL" id="PGS83981.1"/>
    </source>
</evidence>
<gene>
    <name evidence="1" type="ORF">COC69_01065</name>
</gene>
<sequence>MDKKRYNLREKRLVEYIGAKGMADIVIGVRKEIERYRLDALPSDVVQALLLHVGETIQVYRSSCICARCGNAEHVSQTRYCKICGVKLLLARTE</sequence>
<protein>
    <submittedName>
        <fullName evidence="1">Uncharacterized protein</fullName>
    </submittedName>
</protein>
<dbReference type="EMBL" id="NULI01000004">
    <property type="protein sequence ID" value="PGS83981.1"/>
    <property type="molecule type" value="Genomic_DNA"/>
</dbReference>
<dbReference type="RefSeq" id="WP_098782139.1">
    <property type="nucleotide sequence ID" value="NZ_NULI01000004.1"/>
</dbReference>
<accession>A0A9X7GY55</accession>
<dbReference type="Proteomes" id="UP000224203">
    <property type="component" value="Unassembled WGS sequence"/>
</dbReference>
<reference evidence="1 2" key="1">
    <citation type="submission" date="2017-09" db="EMBL/GenBank/DDBJ databases">
        <title>Large-scale bioinformatics analysis of Bacillus genomes uncovers conserved roles of natural products in bacterial physiology.</title>
        <authorList>
            <consortium name="Agbiome Team Llc"/>
            <person name="Bleich R.M."/>
            <person name="Grubbs K.J."/>
            <person name="Santa Maria K.C."/>
            <person name="Allen S.E."/>
            <person name="Farag S."/>
            <person name="Shank E.A."/>
            <person name="Bowers A."/>
        </authorList>
    </citation>
    <scope>NUCLEOTIDE SEQUENCE [LARGE SCALE GENOMIC DNA]</scope>
    <source>
        <strain evidence="1 2">AFS041711</strain>
    </source>
</reference>